<dbReference type="RefSeq" id="WP_008736268.1">
    <property type="nucleotide sequence ID" value="NZ_CP004387.1"/>
</dbReference>
<dbReference type="GO" id="GO:0000155">
    <property type="term" value="F:phosphorelay sensor kinase activity"/>
    <property type="evidence" value="ECO:0007669"/>
    <property type="project" value="InterPro"/>
</dbReference>
<dbReference type="Pfam" id="PF07695">
    <property type="entry name" value="7TMR-DISM_7TM"/>
    <property type="match status" value="1"/>
</dbReference>
<keyword evidence="8" id="KW-1185">Reference proteome</keyword>
<dbReference type="InterPro" id="IPR011622">
    <property type="entry name" value="7TMR_DISM_rcpt_extracell_dom2"/>
</dbReference>
<keyword evidence="4" id="KW-1133">Transmembrane helix</keyword>
<dbReference type="InterPro" id="IPR005467">
    <property type="entry name" value="His_kinase_dom"/>
</dbReference>
<evidence type="ECO:0000256" key="2">
    <source>
        <dbReference type="ARBA" id="ARBA00012438"/>
    </source>
</evidence>
<dbReference type="PANTHER" id="PTHR43547">
    <property type="entry name" value="TWO-COMPONENT HISTIDINE KINASE"/>
    <property type="match status" value="1"/>
</dbReference>
<dbReference type="KEGG" id="apac:S7S_01425"/>
<dbReference type="PRINTS" id="PR00344">
    <property type="entry name" value="BCTRLSENSOR"/>
</dbReference>
<feature type="transmembrane region" description="Helical" evidence="4">
    <location>
        <begin position="282"/>
        <end position="300"/>
    </location>
</feature>
<keyword evidence="4" id="KW-0812">Transmembrane</keyword>
<evidence type="ECO:0000256" key="5">
    <source>
        <dbReference type="SAM" id="SignalP"/>
    </source>
</evidence>
<dbReference type="Pfam" id="PF02518">
    <property type="entry name" value="HATPase_c"/>
    <property type="match status" value="1"/>
</dbReference>
<dbReference type="Proteomes" id="UP000006764">
    <property type="component" value="Chromosome"/>
</dbReference>
<protein>
    <recommendedName>
        <fullName evidence="2">histidine kinase</fullName>
        <ecNumber evidence="2">2.7.13.3</ecNumber>
    </recommendedName>
</protein>
<dbReference type="PANTHER" id="PTHR43547:SF2">
    <property type="entry name" value="HYBRID SIGNAL TRANSDUCTION HISTIDINE KINASE C"/>
    <property type="match status" value="1"/>
</dbReference>
<feature type="transmembrane region" description="Helical" evidence="4">
    <location>
        <begin position="368"/>
        <end position="386"/>
    </location>
</feature>
<dbReference type="SMART" id="SM00387">
    <property type="entry name" value="HATPase_c"/>
    <property type="match status" value="1"/>
</dbReference>
<evidence type="ECO:0000256" key="3">
    <source>
        <dbReference type="ARBA" id="ARBA00022553"/>
    </source>
</evidence>
<keyword evidence="3" id="KW-0597">Phosphoprotein</keyword>
<feature type="transmembrane region" description="Helical" evidence="4">
    <location>
        <begin position="337"/>
        <end position="356"/>
    </location>
</feature>
<keyword evidence="7" id="KW-0418">Kinase</keyword>
<feature type="transmembrane region" description="Helical" evidence="4">
    <location>
        <begin position="187"/>
        <end position="208"/>
    </location>
</feature>
<dbReference type="HOGENOM" id="CLU_000445_105_2_6"/>
<proteinExistence type="predicted"/>
<feature type="signal peptide" evidence="5">
    <location>
        <begin position="1"/>
        <end position="24"/>
    </location>
</feature>
<organism evidence="7 8">
    <name type="scientific">Isoalcanivorax pacificus W11-5</name>
    <dbReference type="NCBI Taxonomy" id="391936"/>
    <lineage>
        <taxon>Bacteria</taxon>
        <taxon>Pseudomonadati</taxon>
        <taxon>Pseudomonadota</taxon>
        <taxon>Gammaproteobacteria</taxon>
        <taxon>Oceanospirillales</taxon>
        <taxon>Alcanivoracaceae</taxon>
        <taxon>Isoalcanivorax</taxon>
    </lineage>
</organism>
<dbReference type="STRING" id="391936.S7S_01425"/>
<dbReference type="AlphaFoldDB" id="A0A0B4XF99"/>
<evidence type="ECO:0000313" key="7">
    <source>
        <dbReference type="EMBL" id="AJD46709.1"/>
    </source>
</evidence>
<dbReference type="InterPro" id="IPR036097">
    <property type="entry name" value="HisK_dim/P_sf"/>
</dbReference>
<name>A0A0B4XF99_9GAMM</name>
<keyword evidence="5" id="KW-0732">Signal</keyword>
<dbReference type="CDD" id="cd00082">
    <property type="entry name" value="HisKA"/>
    <property type="match status" value="1"/>
</dbReference>
<accession>A0A0B4XF99</accession>
<dbReference type="SMART" id="SM00388">
    <property type="entry name" value="HisKA"/>
    <property type="match status" value="1"/>
</dbReference>
<dbReference type="EC" id="2.7.13.3" evidence="2"/>
<dbReference type="InterPro" id="IPR004358">
    <property type="entry name" value="Sig_transdc_His_kin-like_C"/>
</dbReference>
<dbReference type="SUPFAM" id="SSF47384">
    <property type="entry name" value="Homodimeric domain of signal transducing histidine kinase"/>
    <property type="match status" value="1"/>
</dbReference>
<evidence type="ECO:0000259" key="6">
    <source>
        <dbReference type="PROSITE" id="PS50109"/>
    </source>
</evidence>
<feature type="chain" id="PRO_5002098684" description="histidine kinase" evidence="5">
    <location>
        <begin position="25"/>
        <end position="641"/>
    </location>
</feature>
<reference evidence="7 8" key="1">
    <citation type="journal article" date="2012" name="J. Bacteriol.">
        <title>Genome sequence of an alkane-degrading bacterium, Alcanivorax pacificus type strain W11-5, isolated from deep sea sediment.</title>
        <authorList>
            <person name="Lai Q."/>
            <person name="Shao Z."/>
        </authorList>
    </citation>
    <scope>NUCLEOTIDE SEQUENCE [LARGE SCALE GENOMIC DNA]</scope>
    <source>
        <strain evidence="7 8">W11-5</strain>
    </source>
</reference>
<comment type="catalytic activity">
    <reaction evidence="1">
        <text>ATP + protein L-histidine = ADP + protein N-phospho-L-histidine.</text>
        <dbReference type="EC" id="2.7.13.3"/>
    </reaction>
</comment>
<sequence>MQKFLQWVLVSGVWLMMLASPALAGVVTPTPDDREISLAPALEVLVDPEGNWSIDQVSSTFAGRFLPHAGGNPSFGFTRSVIWLRMTLDLDQVRDHDWYLVQRHPIVDHLYLYEPDGEGGFRVRHVGDVLPFGERELTVREFVFPLPDTLQGPQTYYMKVHGLGALHLDLRLSSADGLVERTYREQIVTGLFFGAVLAMLLYNILLFITVRDTAYLYYLVFITFFTLSFLNINGLGLQYLWPGCPRLNEYFPSIIGLSMVGVIQYTRQFIGLRERSPSADRVLRYLLGGAVLLTLLMVAIPPPLSYHMIVFMVLVIISTLGVVSWRAWRAGFRAARLYVLAWCFFLVGCGVFALLNLGLLPHNVFTNYAPHFGGIWAILLLSLALGDRIKLLQSERDAITAQARTALEKHVQDVEQLDRDKLLFLEYLSHELNTPLNWLAGARLLQAGQLPPELADAVTMVQKGQDRLQQLVSTSLRYFDLAGREQAPSLSYCQPMWLVDRLLRQRDAVIRARSLKVRNSIPADLQVVACEAELTEVLGMLLDNAIQFSEAGGDVLVEAVVSGQQVVLKVRDGGRGIDPQDLERIFQPFFMIGSGHHADGFGLSLPMARVMIRHMGGQMWAESPGRGAGTTTCVQLPLAVL</sequence>
<dbReference type="SUPFAM" id="SSF55874">
    <property type="entry name" value="ATPase domain of HSP90 chaperone/DNA topoisomerase II/histidine kinase"/>
    <property type="match status" value="1"/>
</dbReference>
<dbReference type="InterPro" id="IPR036890">
    <property type="entry name" value="HATPase_C_sf"/>
</dbReference>
<feature type="transmembrane region" description="Helical" evidence="4">
    <location>
        <begin position="306"/>
        <end position="325"/>
    </location>
</feature>
<dbReference type="OrthoDB" id="5289013at2"/>
<evidence type="ECO:0000256" key="4">
    <source>
        <dbReference type="SAM" id="Phobius"/>
    </source>
</evidence>
<dbReference type="Gene3D" id="2.60.40.2380">
    <property type="match status" value="1"/>
</dbReference>
<dbReference type="InterPro" id="IPR003661">
    <property type="entry name" value="HisK_dim/P_dom"/>
</dbReference>
<feature type="domain" description="Histidine kinase" evidence="6">
    <location>
        <begin position="427"/>
        <end position="640"/>
    </location>
</feature>
<keyword evidence="4" id="KW-0472">Membrane</keyword>
<evidence type="ECO:0000256" key="1">
    <source>
        <dbReference type="ARBA" id="ARBA00000085"/>
    </source>
</evidence>
<dbReference type="Gene3D" id="3.30.565.10">
    <property type="entry name" value="Histidine kinase-like ATPase, C-terminal domain"/>
    <property type="match status" value="1"/>
</dbReference>
<dbReference type="Pfam" id="PF00512">
    <property type="entry name" value="HisKA"/>
    <property type="match status" value="1"/>
</dbReference>
<dbReference type="InterPro" id="IPR003594">
    <property type="entry name" value="HATPase_dom"/>
</dbReference>
<gene>
    <name evidence="7" type="ORF">S7S_01425</name>
</gene>
<keyword evidence="7" id="KW-0808">Transferase</keyword>
<feature type="transmembrane region" description="Helical" evidence="4">
    <location>
        <begin position="215"/>
        <end position="238"/>
    </location>
</feature>
<feature type="transmembrane region" description="Helical" evidence="4">
    <location>
        <begin position="250"/>
        <end position="270"/>
    </location>
</feature>
<dbReference type="EMBL" id="CP004387">
    <property type="protein sequence ID" value="AJD46709.1"/>
    <property type="molecule type" value="Genomic_DNA"/>
</dbReference>
<evidence type="ECO:0000313" key="8">
    <source>
        <dbReference type="Proteomes" id="UP000006764"/>
    </source>
</evidence>
<dbReference type="Gene3D" id="1.10.287.130">
    <property type="match status" value="1"/>
</dbReference>
<dbReference type="Pfam" id="PF07696">
    <property type="entry name" value="7TMR-DISMED2"/>
    <property type="match status" value="1"/>
</dbReference>
<dbReference type="PROSITE" id="PS50109">
    <property type="entry name" value="HIS_KIN"/>
    <property type="match status" value="1"/>
</dbReference>
<dbReference type="InterPro" id="IPR011623">
    <property type="entry name" value="7TMR_DISM_rcpt_extracell_dom1"/>
</dbReference>